<comment type="caution">
    <text evidence="7">The sequence shown here is derived from an EMBL/GenBank/DDBJ whole genome shotgun (WGS) entry which is preliminary data.</text>
</comment>
<evidence type="ECO:0000256" key="4">
    <source>
        <dbReference type="ARBA" id="ARBA00022741"/>
    </source>
</evidence>
<keyword evidence="5" id="KW-0067">ATP-binding</keyword>
<dbReference type="GO" id="GO:0005739">
    <property type="term" value="C:mitochondrion"/>
    <property type="evidence" value="ECO:0007669"/>
    <property type="project" value="TreeGrafter"/>
</dbReference>
<keyword evidence="3" id="KW-0479">Metal-binding</keyword>
<reference evidence="7 8" key="1">
    <citation type="submission" date="2016-10" db="EMBL/GenBank/DDBJ databases">
        <title>The genome of Paramicrosporidium saccamoebae is the missing link in understanding Cryptomycota and Microsporidia evolution.</title>
        <authorList>
            <person name="Quandt C.A."/>
            <person name="Beaudet D."/>
            <person name="Corsaro D."/>
            <person name="Michel R."/>
            <person name="Corradi N."/>
            <person name="James T."/>
        </authorList>
    </citation>
    <scope>NUCLEOTIDE SEQUENCE [LARGE SCALE GENOMIC DNA]</scope>
    <source>
        <strain evidence="7 8">KSL3</strain>
    </source>
</reference>
<comment type="similarity">
    <text evidence="1">Belongs to the folylpolyglutamate synthase family.</text>
</comment>
<dbReference type="GO" id="GO:0004326">
    <property type="term" value="F:tetrahydrofolylpolyglutamate synthase activity"/>
    <property type="evidence" value="ECO:0007669"/>
    <property type="project" value="InterPro"/>
</dbReference>
<keyword evidence="6" id="KW-0460">Magnesium</keyword>
<dbReference type="PANTHER" id="PTHR11136">
    <property type="entry name" value="FOLYLPOLYGLUTAMATE SYNTHASE-RELATED"/>
    <property type="match status" value="1"/>
</dbReference>
<protein>
    <submittedName>
        <fullName evidence="7">Dihydrofolate synthetase</fullName>
    </submittedName>
</protein>
<proteinExistence type="inferred from homology"/>
<keyword evidence="8" id="KW-1185">Reference proteome</keyword>
<dbReference type="UniPathway" id="UPA00850"/>
<name>A0A2H9TM79_9FUNG</name>
<keyword evidence="2" id="KW-0436">Ligase</keyword>
<dbReference type="SUPFAM" id="SSF53244">
    <property type="entry name" value="MurD-like peptide ligases, peptide-binding domain"/>
    <property type="match status" value="1"/>
</dbReference>
<dbReference type="GO" id="GO:0046872">
    <property type="term" value="F:metal ion binding"/>
    <property type="evidence" value="ECO:0007669"/>
    <property type="project" value="UniProtKB-KW"/>
</dbReference>
<evidence type="ECO:0000313" key="7">
    <source>
        <dbReference type="EMBL" id="PJF18855.1"/>
    </source>
</evidence>
<sequence>MTITFSLEKPLRLAHHLQNPQNDLPNYIHVGGINGKTTVALLLTRLLCTGSRLRIGTFVHSSPPQSGILLNETPVDSSHYAELWRHVSKMDEIFSTACTVYEKTVLVALLLFREWQCDVVVLEAALGGTFDATNLLAHAQGRQLAAVVTNIAEDHTRLLGTGVECIVANIVGIVRPAASVVVAASQSEAVQTCLSRMDLTIASSDYQSGHLSDQLTAKDFVLPIPGHQIEDNVDLALRTYQLVSPLLEQINGAPLRRPSLGTFVSLALPHVFKEFYYQNRRIILDAAQNSGSTLCTWLRNSVSAENVHLVLGMSDKGTHLLENMLRSLGTGRFRFSFVNFKPSDDYPWIHPADRHELCRILYNQHGQNPTVTNHTELVDVLTDMREELLVIFGSPHIIRDFYLLCQERGSDKGFK</sequence>
<accession>A0A2H9TM79</accession>
<dbReference type="GO" id="GO:0008841">
    <property type="term" value="F:dihydrofolate synthase activity"/>
    <property type="evidence" value="ECO:0007669"/>
    <property type="project" value="TreeGrafter"/>
</dbReference>
<evidence type="ECO:0000256" key="6">
    <source>
        <dbReference type="ARBA" id="ARBA00022842"/>
    </source>
</evidence>
<dbReference type="InterPro" id="IPR036615">
    <property type="entry name" value="Mur_ligase_C_dom_sf"/>
</dbReference>
<dbReference type="STRING" id="1246581.A0A2H9TM79"/>
<gene>
    <name evidence="7" type="ORF">PSACC_01380</name>
</gene>
<evidence type="ECO:0000256" key="1">
    <source>
        <dbReference type="ARBA" id="ARBA00008276"/>
    </source>
</evidence>
<dbReference type="EMBL" id="MTSL01000101">
    <property type="protein sequence ID" value="PJF18855.1"/>
    <property type="molecule type" value="Genomic_DNA"/>
</dbReference>
<keyword evidence="4" id="KW-0547">Nucleotide-binding</keyword>
<evidence type="ECO:0000313" key="8">
    <source>
        <dbReference type="Proteomes" id="UP000240830"/>
    </source>
</evidence>
<dbReference type="OrthoDB" id="5212574at2759"/>
<dbReference type="Gene3D" id="3.40.1190.10">
    <property type="entry name" value="Mur-like, catalytic domain"/>
    <property type="match status" value="1"/>
</dbReference>
<dbReference type="Proteomes" id="UP000240830">
    <property type="component" value="Unassembled WGS sequence"/>
</dbReference>
<dbReference type="SUPFAM" id="SSF53623">
    <property type="entry name" value="MurD-like peptide ligases, catalytic domain"/>
    <property type="match status" value="1"/>
</dbReference>
<evidence type="ECO:0000256" key="5">
    <source>
        <dbReference type="ARBA" id="ARBA00022840"/>
    </source>
</evidence>
<dbReference type="GO" id="GO:0005829">
    <property type="term" value="C:cytosol"/>
    <property type="evidence" value="ECO:0007669"/>
    <property type="project" value="TreeGrafter"/>
</dbReference>
<evidence type="ECO:0000256" key="3">
    <source>
        <dbReference type="ARBA" id="ARBA00022723"/>
    </source>
</evidence>
<organism evidence="7 8">
    <name type="scientific">Paramicrosporidium saccamoebae</name>
    <dbReference type="NCBI Taxonomy" id="1246581"/>
    <lineage>
        <taxon>Eukaryota</taxon>
        <taxon>Fungi</taxon>
        <taxon>Fungi incertae sedis</taxon>
        <taxon>Cryptomycota</taxon>
        <taxon>Cryptomycota incertae sedis</taxon>
        <taxon>Paramicrosporidium</taxon>
    </lineage>
</organism>
<dbReference type="PANTHER" id="PTHR11136:SF0">
    <property type="entry name" value="DIHYDROFOLATE SYNTHETASE-RELATED"/>
    <property type="match status" value="1"/>
</dbReference>
<dbReference type="Gene3D" id="3.90.190.20">
    <property type="entry name" value="Mur ligase, C-terminal domain"/>
    <property type="match status" value="1"/>
</dbReference>
<dbReference type="InterPro" id="IPR001645">
    <property type="entry name" value="Folylpolyglutamate_synth"/>
</dbReference>
<dbReference type="InterPro" id="IPR036565">
    <property type="entry name" value="Mur-like_cat_sf"/>
</dbReference>
<dbReference type="GO" id="GO:0005524">
    <property type="term" value="F:ATP binding"/>
    <property type="evidence" value="ECO:0007669"/>
    <property type="project" value="UniProtKB-KW"/>
</dbReference>
<dbReference type="AlphaFoldDB" id="A0A2H9TM79"/>
<evidence type="ECO:0000256" key="2">
    <source>
        <dbReference type="ARBA" id="ARBA00022598"/>
    </source>
</evidence>